<evidence type="ECO:0000259" key="9">
    <source>
        <dbReference type="Pfam" id="PF01431"/>
    </source>
</evidence>
<keyword evidence="4" id="KW-0479">Metal-binding</keyword>
<evidence type="ECO:0000256" key="6">
    <source>
        <dbReference type="ARBA" id="ARBA00022833"/>
    </source>
</evidence>
<dbReference type="Gene3D" id="3.40.390.10">
    <property type="entry name" value="Collagenase (Catalytic Domain)"/>
    <property type="match status" value="1"/>
</dbReference>
<keyword evidence="6" id="KW-0862">Zinc</keyword>
<accession>A0A411HHH6</accession>
<feature type="signal peptide" evidence="8">
    <location>
        <begin position="1"/>
        <end position="23"/>
    </location>
</feature>
<evidence type="ECO:0000256" key="5">
    <source>
        <dbReference type="ARBA" id="ARBA00022801"/>
    </source>
</evidence>
<feature type="domain" description="Peptidase M13 N-terminal" evidence="10">
    <location>
        <begin position="41"/>
        <end position="420"/>
    </location>
</feature>
<sequence length="676" mass="75525">MSTRFLKPLVLVGAIALSFAASADPSRSAIDKSTLDSKINPCQDLFGYVNRIPLASEEIPADRTSWGTFEQLDERSLIAQHALAEAATKSKAAIGMPEQQVGDFFASGLDEAKIEKLGFDPIKPALKRIDTLKTPDDIAALARDNAADAQRSLFFFSARPDYKNSTTVMAYASQSGLGLPERDYYLKDDADSKKIRDAYLVHIANTLVLIGIPKAAASVQAEQILALETRLAKASLTRLEQRNPDNQYHPVAIADAEKITPHFSWDKFFGALKVDGVSNFSLSPERFFAELESMFNDVPVAQWQAYFRFHATDSAAPYLSKAFVDENFAFNGTVLHGQKEIKPRWKRLLEDIDRKLGEPLGQLYVAKNFPPESKARALELVNNLRDALKIRIEKLDWMSDVTKKQALEKWASFVPKIGYPDHWRDYSGVTIKRDSYFDNVRALDKFNLAYRAAKVGKPVDRREWGMTPQTVNAQYSPTNNDITFPAAILQPPFFDAKADDALNYGAIGAVIGHEMTHGYDDQGSQFDAQGNYKNWWSDADKKDFKSRTDKLVKQFDDYVAIDNLHVKGALTLGENIADLGGLNVSLDALHTALKKKPQGPIDGFSPEQRFFINFAHVWARQFRPEELKLRLNTDVHAPAQFRAIAAPSNMPAFAQAFQCKAGDAMVRGAETQVKIW</sequence>
<dbReference type="Proteomes" id="UP000291562">
    <property type="component" value="Chromosome"/>
</dbReference>
<evidence type="ECO:0000256" key="8">
    <source>
        <dbReference type="SAM" id="SignalP"/>
    </source>
</evidence>
<dbReference type="GO" id="GO:0005886">
    <property type="term" value="C:plasma membrane"/>
    <property type="evidence" value="ECO:0007669"/>
    <property type="project" value="TreeGrafter"/>
</dbReference>
<keyword evidence="8" id="KW-0732">Signal</keyword>
<evidence type="ECO:0000259" key="10">
    <source>
        <dbReference type="Pfam" id="PF05649"/>
    </source>
</evidence>
<keyword evidence="3" id="KW-0645">Protease</keyword>
<organism evidence="11 12">
    <name type="scientific">Pseudolysobacter antarcticus</name>
    <dbReference type="NCBI Taxonomy" id="2511995"/>
    <lineage>
        <taxon>Bacteria</taxon>
        <taxon>Pseudomonadati</taxon>
        <taxon>Pseudomonadota</taxon>
        <taxon>Gammaproteobacteria</taxon>
        <taxon>Lysobacterales</taxon>
        <taxon>Rhodanobacteraceae</taxon>
        <taxon>Pseudolysobacter</taxon>
    </lineage>
</organism>
<comment type="cofactor">
    <cofactor evidence="1">
        <name>Zn(2+)</name>
        <dbReference type="ChEBI" id="CHEBI:29105"/>
    </cofactor>
</comment>
<feature type="domain" description="Peptidase M13 C-terminal" evidence="9">
    <location>
        <begin position="472"/>
        <end position="672"/>
    </location>
</feature>
<evidence type="ECO:0000313" key="12">
    <source>
        <dbReference type="Proteomes" id="UP000291562"/>
    </source>
</evidence>
<dbReference type="GO" id="GO:0004222">
    <property type="term" value="F:metalloendopeptidase activity"/>
    <property type="evidence" value="ECO:0007669"/>
    <property type="project" value="InterPro"/>
</dbReference>
<dbReference type="EMBL" id="CP035704">
    <property type="protein sequence ID" value="QBB69976.1"/>
    <property type="molecule type" value="Genomic_DNA"/>
</dbReference>
<dbReference type="PRINTS" id="PR00786">
    <property type="entry name" value="NEPRILYSIN"/>
</dbReference>
<evidence type="ECO:0000256" key="3">
    <source>
        <dbReference type="ARBA" id="ARBA00022670"/>
    </source>
</evidence>
<dbReference type="GO" id="GO:0016485">
    <property type="term" value="P:protein processing"/>
    <property type="evidence" value="ECO:0007669"/>
    <property type="project" value="TreeGrafter"/>
</dbReference>
<dbReference type="Gene3D" id="1.10.1380.10">
    <property type="entry name" value="Neutral endopeptidase , domain2"/>
    <property type="match status" value="1"/>
</dbReference>
<dbReference type="InterPro" id="IPR042089">
    <property type="entry name" value="Peptidase_M13_dom_2"/>
</dbReference>
<evidence type="ECO:0000256" key="4">
    <source>
        <dbReference type="ARBA" id="ARBA00022723"/>
    </source>
</evidence>
<feature type="chain" id="PRO_5019240870" evidence="8">
    <location>
        <begin position="24"/>
        <end position="676"/>
    </location>
</feature>
<comment type="similarity">
    <text evidence="2">Belongs to the peptidase M13 family.</text>
</comment>
<dbReference type="PROSITE" id="PS51885">
    <property type="entry name" value="NEPRILYSIN"/>
    <property type="match status" value="1"/>
</dbReference>
<dbReference type="Pfam" id="PF01431">
    <property type="entry name" value="Peptidase_M13"/>
    <property type="match status" value="1"/>
</dbReference>
<dbReference type="CDD" id="cd08662">
    <property type="entry name" value="M13"/>
    <property type="match status" value="1"/>
</dbReference>
<dbReference type="PANTHER" id="PTHR11733:SF167">
    <property type="entry name" value="FI17812P1-RELATED"/>
    <property type="match status" value="1"/>
</dbReference>
<proteinExistence type="inferred from homology"/>
<dbReference type="InterPro" id="IPR018497">
    <property type="entry name" value="Peptidase_M13_C"/>
</dbReference>
<dbReference type="SUPFAM" id="SSF55486">
    <property type="entry name" value="Metalloproteases ('zincins'), catalytic domain"/>
    <property type="match status" value="1"/>
</dbReference>
<dbReference type="AlphaFoldDB" id="A0A411HHH6"/>
<name>A0A411HHH6_9GAMM</name>
<keyword evidence="5" id="KW-0378">Hydrolase</keyword>
<evidence type="ECO:0000313" key="11">
    <source>
        <dbReference type="EMBL" id="QBB69976.1"/>
    </source>
</evidence>
<evidence type="ECO:0000256" key="2">
    <source>
        <dbReference type="ARBA" id="ARBA00007357"/>
    </source>
</evidence>
<evidence type="ECO:0000256" key="1">
    <source>
        <dbReference type="ARBA" id="ARBA00001947"/>
    </source>
</evidence>
<dbReference type="Pfam" id="PF05649">
    <property type="entry name" value="Peptidase_M13_N"/>
    <property type="match status" value="1"/>
</dbReference>
<dbReference type="InterPro" id="IPR008753">
    <property type="entry name" value="Peptidase_M13_N"/>
</dbReference>
<dbReference type="RefSeq" id="WP_129832234.1">
    <property type="nucleotide sequence ID" value="NZ_CP035704.1"/>
</dbReference>
<reference evidence="11 12" key="1">
    <citation type="submission" date="2019-01" db="EMBL/GenBank/DDBJ databases">
        <title>Pseudolysobacter antarctica gen. nov., sp. nov., isolated from Fildes Peninsula, Antarctica.</title>
        <authorList>
            <person name="Wei Z."/>
            <person name="Peng F."/>
        </authorList>
    </citation>
    <scope>NUCLEOTIDE SEQUENCE [LARGE SCALE GENOMIC DNA]</scope>
    <source>
        <strain evidence="11 12">AQ6-296</strain>
    </source>
</reference>
<keyword evidence="7" id="KW-0482">Metalloprotease</keyword>
<gene>
    <name evidence="11" type="ORF">ELE36_06155</name>
</gene>
<evidence type="ECO:0000256" key="7">
    <source>
        <dbReference type="ARBA" id="ARBA00023049"/>
    </source>
</evidence>
<dbReference type="GO" id="GO:0046872">
    <property type="term" value="F:metal ion binding"/>
    <property type="evidence" value="ECO:0007669"/>
    <property type="project" value="UniProtKB-KW"/>
</dbReference>
<dbReference type="OrthoDB" id="9775677at2"/>
<dbReference type="InterPro" id="IPR024079">
    <property type="entry name" value="MetalloPept_cat_dom_sf"/>
</dbReference>
<dbReference type="InterPro" id="IPR000718">
    <property type="entry name" value="Peptidase_M13"/>
</dbReference>
<dbReference type="KEGG" id="xbc:ELE36_06155"/>
<dbReference type="PANTHER" id="PTHR11733">
    <property type="entry name" value="ZINC METALLOPROTEASE FAMILY M13 NEPRILYSIN-RELATED"/>
    <property type="match status" value="1"/>
</dbReference>
<protein>
    <submittedName>
        <fullName evidence="11">M13 family peptidase</fullName>
    </submittedName>
</protein>
<keyword evidence="12" id="KW-1185">Reference proteome</keyword>